<feature type="transmembrane region" description="Helical" evidence="1">
    <location>
        <begin position="12"/>
        <end position="32"/>
    </location>
</feature>
<evidence type="ECO:0000256" key="1">
    <source>
        <dbReference type="SAM" id="Phobius"/>
    </source>
</evidence>
<dbReference type="AlphaFoldDB" id="A0A2P5A6K4"/>
<sequence>MRLALATHASQIQALLTRMVMYFLETVVWLAIEAMYGRKSDRAILEVALEEERNEP</sequence>
<keyword evidence="3" id="KW-1185">Reference proteome</keyword>
<reference evidence="3" key="1">
    <citation type="submission" date="2016-06" db="EMBL/GenBank/DDBJ databases">
        <title>Parallel loss of symbiosis genes in relatives of nitrogen-fixing non-legume Parasponia.</title>
        <authorList>
            <person name="Van Velzen R."/>
            <person name="Holmer R."/>
            <person name="Bu F."/>
            <person name="Rutten L."/>
            <person name="Van Zeijl A."/>
            <person name="Liu W."/>
            <person name="Santuari L."/>
            <person name="Cao Q."/>
            <person name="Sharma T."/>
            <person name="Shen D."/>
            <person name="Roswanjaya Y."/>
            <person name="Wardhani T."/>
            <person name="Kalhor M.S."/>
            <person name="Jansen J."/>
            <person name="Van den Hoogen J."/>
            <person name="Gungor B."/>
            <person name="Hartog M."/>
            <person name="Hontelez J."/>
            <person name="Verver J."/>
            <person name="Yang W.-C."/>
            <person name="Schijlen E."/>
            <person name="Repin R."/>
            <person name="Schilthuizen M."/>
            <person name="Schranz E."/>
            <person name="Heidstra R."/>
            <person name="Miyata K."/>
            <person name="Fedorova E."/>
            <person name="Kohlen W."/>
            <person name="Bisseling T."/>
            <person name="Smit S."/>
            <person name="Geurts R."/>
        </authorList>
    </citation>
    <scope>NUCLEOTIDE SEQUENCE [LARGE SCALE GENOMIC DNA]</scope>
    <source>
        <strain evidence="3">cv. RG33-2</strain>
    </source>
</reference>
<gene>
    <name evidence="2" type="ORF">TorRG33x02_356790</name>
</gene>
<name>A0A2P5A6K4_TREOI</name>
<dbReference type="EMBL" id="JXTC01001161">
    <property type="protein sequence ID" value="PON32166.1"/>
    <property type="molecule type" value="Genomic_DNA"/>
</dbReference>
<evidence type="ECO:0000313" key="2">
    <source>
        <dbReference type="EMBL" id="PON32166.1"/>
    </source>
</evidence>
<keyword evidence="1" id="KW-1133">Transmembrane helix</keyword>
<protein>
    <submittedName>
        <fullName evidence="2">Uncharacterized protein</fullName>
    </submittedName>
</protein>
<keyword evidence="1" id="KW-0472">Membrane</keyword>
<feature type="non-terminal residue" evidence="2">
    <location>
        <position position="56"/>
    </location>
</feature>
<evidence type="ECO:0000313" key="3">
    <source>
        <dbReference type="Proteomes" id="UP000237000"/>
    </source>
</evidence>
<keyword evidence="1" id="KW-0812">Transmembrane</keyword>
<organism evidence="2 3">
    <name type="scientific">Trema orientale</name>
    <name type="common">Charcoal tree</name>
    <name type="synonym">Celtis orientalis</name>
    <dbReference type="NCBI Taxonomy" id="63057"/>
    <lineage>
        <taxon>Eukaryota</taxon>
        <taxon>Viridiplantae</taxon>
        <taxon>Streptophyta</taxon>
        <taxon>Embryophyta</taxon>
        <taxon>Tracheophyta</taxon>
        <taxon>Spermatophyta</taxon>
        <taxon>Magnoliopsida</taxon>
        <taxon>eudicotyledons</taxon>
        <taxon>Gunneridae</taxon>
        <taxon>Pentapetalae</taxon>
        <taxon>rosids</taxon>
        <taxon>fabids</taxon>
        <taxon>Rosales</taxon>
        <taxon>Cannabaceae</taxon>
        <taxon>Trema</taxon>
    </lineage>
</organism>
<comment type="caution">
    <text evidence="2">The sequence shown here is derived from an EMBL/GenBank/DDBJ whole genome shotgun (WGS) entry which is preliminary data.</text>
</comment>
<dbReference type="InParanoid" id="A0A2P5A6K4"/>
<dbReference type="Proteomes" id="UP000237000">
    <property type="component" value="Unassembled WGS sequence"/>
</dbReference>
<accession>A0A2P5A6K4</accession>
<proteinExistence type="predicted"/>